<comment type="caution">
    <text evidence="3">The sequence shown here is derived from an EMBL/GenBank/DDBJ whole genome shotgun (WGS) entry which is preliminary data.</text>
</comment>
<dbReference type="Proteomes" id="UP000238356">
    <property type="component" value="Unassembled WGS sequence"/>
</dbReference>
<evidence type="ECO:0000313" key="4">
    <source>
        <dbReference type="Proteomes" id="UP000238356"/>
    </source>
</evidence>
<dbReference type="GO" id="GO:0008933">
    <property type="term" value="F:peptidoglycan lytic transglycosylase activity"/>
    <property type="evidence" value="ECO:0007669"/>
    <property type="project" value="TreeGrafter"/>
</dbReference>
<dbReference type="PANTHER" id="PTHR30163">
    <property type="entry name" value="MEMBRANE-BOUND LYTIC MUREIN TRANSGLYCOSYLASE B"/>
    <property type="match status" value="1"/>
</dbReference>
<feature type="domain" description="Transglycosylase SLT" evidence="2">
    <location>
        <begin position="122"/>
        <end position="165"/>
    </location>
</feature>
<keyword evidence="4" id="KW-1185">Reference proteome</keyword>
<dbReference type="InterPro" id="IPR043426">
    <property type="entry name" value="MltB-like"/>
</dbReference>
<name>A0A2S5ZXL0_9NOCA</name>
<feature type="compositionally biased region" description="Pro residues" evidence="1">
    <location>
        <begin position="247"/>
        <end position="260"/>
    </location>
</feature>
<accession>A0A2S5ZXL0</accession>
<evidence type="ECO:0000256" key="1">
    <source>
        <dbReference type="SAM" id="MobiDB-lite"/>
    </source>
</evidence>
<proteinExistence type="predicted"/>
<feature type="compositionally biased region" description="Pro residues" evidence="1">
    <location>
        <begin position="227"/>
        <end position="238"/>
    </location>
</feature>
<dbReference type="SUPFAM" id="SSF53955">
    <property type="entry name" value="Lysozyme-like"/>
    <property type="match status" value="1"/>
</dbReference>
<dbReference type="EMBL" id="PSZD01000028">
    <property type="protein sequence ID" value="PPJ22689.1"/>
    <property type="molecule type" value="Genomic_DNA"/>
</dbReference>
<dbReference type="GO" id="GO:0009253">
    <property type="term" value="P:peptidoglycan catabolic process"/>
    <property type="evidence" value="ECO:0007669"/>
    <property type="project" value="TreeGrafter"/>
</dbReference>
<gene>
    <name evidence="3" type="ORF">C5F51_30655</name>
</gene>
<dbReference type="Gene3D" id="1.10.530.10">
    <property type="match status" value="1"/>
</dbReference>
<dbReference type="PANTHER" id="PTHR30163:SF8">
    <property type="entry name" value="LYTIC MUREIN TRANSGLYCOSYLASE"/>
    <property type="match status" value="1"/>
</dbReference>
<evidence type="ECO:0000313" key="3">
    <source>
        <dbReference type="EMBL" id="PPJ22689.1"/>
    </source>
</evidence>
<dbReference type="AlphaFoldDB" id="A0A2S5ZXL0"/>
<protein>
    <submittedName>
        <fullName evidence="3">Lytic transglycosylase</fullName>
    </submittedName>
</protein>
<dbReference type="InterPro" id="IPR031304">
    <property type="entry name" value="SLT_2"/>
</dbReference>
<reference evidence="3 4" key="1">
    <citation type="submission" date="2018-02" db="EMBL/GenBank/DDBJ databases">
        <title>8 Nocardia nova and 1 Nocardia cyriacigeorgica strain used for evolution to TMP-SMX.</title>
        <authorList>
            <person name="Mehta H."/>
            <person name="Weng J."/>
            <person name="Shamoo Y."/>
        </authorList>
    </citation>
    <scope>NUCLEOTIDE SEQUENCE [LARGE SCALE GENOMIC DNA]</scope>
    <source>
        <strain evidence="3 4">BAA2227</strain>
    </source>
</reference>
<organism evidence="3 4">
    <name type="scientific">Nocardia nova</name>
    <dbReference type="NCBI Taxonomy" id="37330"/>
    <lineage>
        <taxon>Bacteria</taxon>
        <taxon>Bacillati</taxon>
        <taxon>Actinomycetota</taxon>
        <taxon>Actinomycetes</taxon>
        <taxon>Mycobacteriales</taxon>
        <taxon>Nocardiaceae</taxon>
        <taxon>Nocardia</taxon>
    </lineage>
</organism>
<feature type="region of interest" description="Disordered" evidence="1">
    <location>
        <begin position="209"/>
        <end position="264"/>
    </location>
</feature>
<sequence length="282" mass="29025">MLVPAAIPLVRPHAAPTVPTIGPGDPPPPVFGDAAPGAAATGIPVHVLAAYRNAELILRQSEPACGVTWNLLAGIGRIESGHARSGDVDAEGRTRSPILGPALDGTLAGNEIIRAANGYVRAVGPMQFLPSTWRRWASDGNGDGIADPDNIYDATLAAGRYLCAGGADLRDPHQRLHAVLRYNHSMAYASSVLNWSSIYAGEVTGPADITPVESTAPTTVPADDDPTPAPPPADPSPPDAMWGPGTSPMPLPEPAPPSPAPMIQIPGLPPIPCGIFCPPPAH</sequence>
<evidence type="ECO:0000259" key="2">
    <source>
        <dbReference type="Pfam" id="PF13406"/>
    </source>
</evidence>
<dbReference type="Pfam" id="PF13406">
    <property type="entry name" value="SLT_2"/>
    <property type="match status" value="1"/>
</dbReference>
<dbReference type="CDD" id="cd13399">
    <property type="entry name" value="Slt35-like"/>
    <property type="match status" value="1"/>
</dbReference>
<dbReference type="InterPro" id="IPR023346">
    <property type="entry name" value="Lysozyme-like_dom_sf"/>
</dbReference>